<organism evidence="3 4">
    <name type="scientific">Aliarcobacter butzleri L352</name>
    <dbReference type="NCBI Taxonomy" id="1447260"/>
    <lineage>
        <taxon>Bacteria</taxon>
        <taxon>Pseudomonadati</taxon>
        <taxon>Campylobacterota</taxon>
        <taxon>Epsilonproteobacteria</taxon>
        <taxon>Campylobacterales</taxon>
        <taxon>Arcobacteraceae</taxon>
        <taxon>Aliarcobacter</taxon>
    </lineage>
</organism>
<keyword evidence="1" id="KW-0067">ATP-binding</keyword>
<dbReference type="EMBL" id="JAIT01000059">
    <property type="protein sequence ID" value="KLE03688.1"/>
    <property type="molecule type" value="Genomic_DNA"/>
</dbReference>
<dbReference type="PROSITE" id="PS50975">
    <property type="entry name" value="ATP_GRASP"/>
    <property type="match status" value="1"/>
</dbReference>
<dbReference type="GO" id="GO:0046872">
    <property type="term" value="F:metal ion binding"/>
    <property type="evidence" value="ECO:0007669"/>
    <property type="project" value="InterPro"/>
</dbReference>
<dbReference type="AlphaFoldDB" id="A0A837JB05"/>
<evidence type="ECO:0000259" key="2">
    <source>
        <dbReference type="PROSITE" id="PS50975"/>
    </source>
</evidence>
<name>A0A837JB05_9BACT</name>
<dbReference type="Gene3D" id="3.40.50.20">
    <property type="match status" value="1"/>
</dbReference>
<sequence length="335" mass="38747">MSRKIRVLIDGIGGDVGQGVLKSLFDSKLGIELYASCISDKSSWLYKIQNSFIFPLVSDEKFIDFLITFINKYKIDVYFPTVDSTLLKISKYRDFIQSKTNVKIFIDSLEKVTICDDKYLTNKFLIENGFHAPKTISMDDLNLNQFLLNNDYPLILKTKSGNGAKNVIKVNNYEELEPFISNSSWLLQEFLNIENEITSGIYIGNDREVKGIYVLKRTLKSGSTHHAERIIDKNLEDQLVDIAKKMNMQYLNIQAVYENNKLLPFEFNGRLSGTTGAMRQIFNVPEIFIKENILNEYIKPSNNNEKIFFTRYNEEIIYTQKDINNLKVRSAILEK</sequence>
<dbReference type="Proteomes" id="UP000035462">
    <property type="component" value="Unassembled WGS sequence"/>
</dbReference>
<evidence type="ECO:0000313" key="3">
    <source>
        <dbReference type="EMBL" id="KLE03688.1"/>
    </source>
</evidence>
<proteinExistence type="predicted"/>
<dbReference type="RefSeq" id="WP_046995249.1">
    <property type="nucleotide sequence ID" value="NZ_JAIT01000059.1"/>
</dbReference>
<feature type="domain" description="ATP-grasp" evidence="2">
    <location>
        <begin position="122"/>
        <end position="298"/>
    </location>
</feature>
<keyword evidence="1" id="KW-0547">Nucleotide-binding</keyword>
<reference evidence="3 4" key="1">
    <citation type="submission" date="2014-01" db="EMBL/GenBank/DDBJ databases">
        <title>Development of a Comparative Genomic Fingerprinting Assay for High Resolution Genotyping of Arcobacter butzleri.</title>
        <authorList>
            <person name="Webb A.L."/>
            <person name="Inglis G.D."/>
            <person name="Kruczkiewicz P."/>
            <person name="Selinger L.B."/>
            <person name="Taboada E.N."/>
        </authorList>
    </citation>
    <scope>NUCLEOTIDE SEQUENCE [LARGE SCALE GENOMIC DNA]</scope>
    <source>
        <strain evidence="3 4">L352</strain>
    </source>
</reference>
<accession>A0A837JB05</accession>
<dbReference type="SUPFAM" id="SSF56059">
    <property type="entry name" value="Glutathione synthetase ATP-binding domain-like"/>
    <property type="match status" value="1"/>
</dbReference>
<dbReference type="Gene3D" id="3.30.1490.20">
    <property type="entry name" value="ATP-grasp fold, A domain"/>
    <property type="match status" value="1"/>
</dbReference>
<dbReference type="InterPro" id="IPR003806">
    <property type="entry name" value="ATP-grasp_PylC-type"/>
</dbReference>
<dbReference type="Pfam" id="PF02655">
    <property type="entry name" value="ATP-grasp_3"/>
    <property type="match status" value="1"/>
</dbReference>
<dbReference type="InterPro" id="IPR013815">
    <property type="entry name" value="ATP_grasp_subdomain_1"/>
</dbReference>
<gene>
    <name evidence="3" type="ORF">AF77_09520</name>
</gene>
<evidence type="ECO:0000256" key="1">
    <source>
        <dbReference type="PROSITE-ProRule" id="PRU00409"/>
    </source>
</evidence>
<dbReference type="GO" id="GO:0005524">
    <property type="term" value="F:ATP binding"/>
    <property type="evidence" value="ECO:0007669"/>
    <property type="project" value="UniProtKB-UniRule"/>
</dbReference>
<evidence type="ECO:0000313" key="4">
    <source>
        <dbReference type="Proteomes" id="UP000035462"/>
    </source>
</evidence>
<dbReference type="Gene3D" id="3.30.470.20">
    <property type="entry name" value="ATP-grasp fold, B domain"/>
    <property type="match status" value="1"/>
</dbReference>
<protein>
    <recommendedName>
        <fullName evidence="2">ATP-grasp domain-containing protein</fullName>
    </recommendedName>
</protein>
<dbReference type="InterPro" id="IPR011761">
    <property type="entry name" value="ATP-grasp"/>
</dbReference>
<comment type="caution">
    <text evidence="3">The sequence shown here is derived from an EMBL/GenBank/DDBJ whole genome shotgun (WGS) entry which is preliminary data.</text>
</comment>